<sequence length="81" mass="8921">MLISGVGSWTWYIPRRFAGIVSHRLVILSTTLQLVKETREAHPLTRRVLTSCGISPSVLGYPPILHPRATQGVVLHSASSF</sequence>
<accession>A0A448WAC3</accession>
<protein>
    <submittedName>
        <fullName evidence="1">Uncharacterized protein</fullName>
    </submittedName>
</protein>
<evidence type="ECO:0000313" key="1">
    <source>
        <dbReference type="EMBL" id="VEL06804.1"/>
    </source>
</evidence>
<gene>
    <name evidence="1" type="ORF">PXEA_LOCUS244</name>
</gene>
<reference evidence="1" key="1">
    <citation type="submission" date="2018-11" db="EMBL/GenBank/DDBJ databases">
        <authorList>
            <consortium name="Pathogen Informatics"/>
        </authorList>
    </citation>
    <scope>NUCLEOTIDE SEQUENCE</scope>
</reference>
<dbReference type="Proteomes" id="UP000784294">
    <property type="component" value="Unassembled WGS sequence"/>
</dbReference>
<comment type="caution">
    <text evidence="1">The sequence shown here is derived from an EMBL/GenBank/DDBJ whole genome shotgun (WGS) entry which is preliminary data.</text>
</comment>
<name>A0A448WAC3_9PLAT</name>
<dbReference type="EMBL" id="CAAALY010000427">
    <property type="protein sequence ID" value="VEL06804.1"/>
    <property type="molecule type" value="Genomic_DNA"/>
</dbReference>
<keyword evidence="2" id="KW-1185">Reference proteome</keyword>
<proteinExistence type="predicted"/>
<organism evidence="1 2">
    <name type="scientific">Protopolystoma xenopodis</name>
    <dbReference type="NCBI Taxonomy" id="117903"/>
    <lineage>
        <taxon>Eukaryota</taxon>
        <taxon>Metazoa</taxon>
        <taxon>Spiralia</taxon>
        <taxon>Lophotrochozoa</taxon>
        <taxon>Platyhelminthes</taxon>
        <taxon>Monogenea</taxon>
        <taxon>Polyopisthocotylea</taxon>
        <taxon>Polystomatidea</taxon>
        <taxon>Polystomatidae</taxon>
        <taxon>Protopolystoma</taxon>
    </lineage>
</organism>
<dbReference type="AlphaFoldDB" id="A0A448WAC3"/>
<evidence type="ECO:0000313" key="2">
    <source>
        <dbReference type="Proteomes" id="UP000784294"/>
    </source>
</evidence>